<keyword evidence="5" id="KW-0697">Rotamase</keyword>
<sequence>MQKHLSTRPYFAAPFISRLTRTASVVALAAALLFQPAVGSAQGLFSPAVTVNDSVVTNYELQQRARFLALLREPGDPLEKAREDLIEDRLKLEVLAQAGIDPTDEEVTAGMTELAGRANLSLQEFLNVLRENGVDPQTLRDFSRVGIAWRGYVGSRYIGQARPSEEEIDRAMGLSGSGGVEVLLSELIMPINAQNAPQVEEVAQQVAQMNTTAAFSQAATQFSAARTRENGGRLPWMPLTNLPPQLQQVVLELSPGEVTAPIPLDNAVALFQMRDLRESAGSAPRYAAIEYAAYYIPGGRTPEALAAAQKLTGQIDTCDDLYGVALGQDPSVLDRATLAPSEIPQDIAIELAKLDPGETSTALTRNNGQTLVVLMMCGRTAEVNAEASREAVANALTQQRLGAFADSLLEQLKADARIDIK</sequence>
<dbReference type="InterPro" id="IPR000297">
    <property type="entry name" value="PPIase_PpiC"/>
</dbReference>
<keyword evidence="5 8" id="KW-0413">Isomerase</keyword>
<name>A0A0H5D2L9_9RHOB</name>
<evidence type="ECO:0000259" key="7">
    <source>
        <dbReference type="PROSITE" id="PS50198"/>
    </source>
</evidence>
<dbReference type="Pfam" id="PF00639">
    <property type="entry name" value="Rotamase"/>
    <property type="match status" value="1"/>
</dbReference>
<evidence type="ECO:0000313" key="9">
    <source>
        <dbReference type="Proteomes" id="UP000043764"/>
    </source>
</evidence>
<dbReference type="STRING" id="481446.NIT7645_03241"/>
<dbReference type="PANTHER" id="PTHR47637">
    <property type="entry name" value="CHAPERONE SURA"/>
    <property type="match status" value="1"/>
</dbReference>
<dbReference type="RefSeq" id="WP_050673518.1">
    <property type="nucleotide sequence ID" value="NZ_CVRL01000027.1"/>
</dbReference>
<organism evidence="8 9">
    <name type="scientific">Phaeobacter italicus</name>
    <dbReference type="NCBI Taxonomy" id="481446"/>
    <lineage>
        <taxon>Bacteria</taxon>
        <taxon>Pseudomonadati</taxon>
        <taxon>Pseudomonadota</taxon>
        <taxon>Alphaproteobacteria</taxon>
        <taxon>Rhodobacterales</taxon>
        <taxon>Roseobacteraceae</taxon>
        <taxon>Phaeobacter</taxon>
    </lineage>
</organism>
<evidence type="ECO:0000256" key="2">
    <source>
        <dbReference type="ARBA" id="ARBA00022729"/>
    </source>
</evidence>
<dbReference type="PANTHER" id="PTHR47637:SF1">
    <property type="entry name" value="CHAPERONE SURA"/>
    <property type="match status" value="1"/>
</dbReference>
<evidence type="ECO:0000256" key="5">
    <source>
        <dbReference type="PROSITE-ProRule" id="PRU00278"/>
    </source>
</evidence>
<dbReference type="GO" id="GO:0003755">
    <property type="term" value="F:peptidyl-prolyl cis-trans isomerase activity"/>
    <property type="evidence" value="ECO:0007669"/>
    <property type="project" value="UniProtKB-KW"/>
</dbReference>
<dbReference type="EMBL" id="CVRL01000027">
    <property type="protein sequence ID" value="CRL11381.1"/>
    <property type="molecule type" value="Genomic_DNA"/>
</dbReference>
<evidence type="ECO:0000256" key="3">
    <source>
        <dbReference type="ARBA" id="ARBA00030642"/>
    </source>
</evidence>
<dbReference type="InterPro" id="IPR027304">
    <property type="entry name" value="Trigger_fact/SurA_dom_sf"/>
</dbReference>
<evidence type="ECO:0000256" key="6">
    <source>
        <dbReference type="SAM" id="SignalP"/>
    </source>
</evidence>
<dbReference type="Proteomes" id="UP000043764">
    <property type="component" value="Unassembled WGS sequence"/>
</dbReference>
<feature type="signal peptide" evidence="6">
    <location>
        <begin position="1"/>
        <end position="41"/>
    </location>
</feature>
<dbReference type="Gene3D" id="3.10.50.40">
    <property type="match status" value="1"/>
</dbReference>
<keyword evidence="2 6" id="KW-0732">Signal</keyword>
<accession>A0A0H5D2L9</accession>
<feature type="chain" id="PRO_5007772177" description="Parvulin-like PPIase" evidence="6">
    <location>
        <begin position="42"/>
        <end position="421"/>
    </location>
</feature>
<dbReference type="InterPro" id="IPR046357">
    <property type="entry name" value="PPIase_dom_sf"/>
</dbReference>
<evidence type="ECO:0000256" key="1">
    <source>
        <dbReference type="ARBA" id="ARBA00018370"/>
    </source>
</evidence>
<evidence type="ECO:0000313" key="8">
    <source>
        <dbReference type="EMBL" id="CRL11381.1"/>
    </source>
</evidence>
<dbReference type="InterPro" id="IPR050280">
    <property type="entry name" value="OMP_Chaperone_SurA"/>
</dbReference>
<evidence type="ECO:0000256" key="4">
    <source>
        <dbReference type="ARBA" id="ARBA00031484"/>
    </source>
</evidence>
<protein>
    <recommendedName>
        <fullName evidence="1">Parvulin-like PPIase</fullName>
    </recommendedName>
    <alternativeName>
        <fullName evidence="3">Peptidyl-prolyl cis-trans isomerase plp</fullName>
    </alternativeName>
    <alternativeName>
        <fullName evidence="4">Rotamase plp</fullName>
    </alternativeName>
</protein>
<dbReference type="PROSITE" id="PS50198">
    <property type="entry name" value="PPIC_PPIASE_2"/>
    <property type="match status" value="1"/>
</dbReference>
<dbReference type="SUPFAM" id="SSF54534">
    <property type="entry name" value="FKBP-like"/>
    <property type="match status" value="1"/>
</dbReference>
<dbReference type="Gene3D" id="1.10.4030.10">
    <property type="entry name" value="Porin chaperone SurA, peptide-binding domain"/>
    <property type="match status" value="1"/>
</dbReference>
<reference evidence="9" key="1">
    <citation type="submission" date="2015-05" db="EMBL/GenBank/DDBJ databases">
        <authorList>
            <person name="Rodrigo-Torres Lidia"/>
            <person name="Arahal R.David."/>
        </authorList>
    </citation>
    <scope>NUCLEOTIDE SEQUENCE [LARGE SCALE GENOMIC DNA]</scope>
    <source>
        <strain evidence="9">CECT 7321</strain>
    </source>
</reference>
<feature type="domain" description="PpiC" evidence="7">
    <location>
        <begin position="179"/>
        <end position="275"/>
    </location>
</feature>
<gene>
    <name evidence="8" type="primary">surA</name>
    <name evidence="8" type="ORF">NIT7321_02237</name>
</gene>
<dbReference type="AlphaFoldDB" id="A0A0H5D2L9"/>
<proteinExistence type="predicted"/>
<dbReference type="SUPFAM" id="SSF109998">
    <property type="entry name" value="Triger factor/SurA peptide-binding domain-like"/>
    <property type="match status" value="1"/>
</dbReference>
<keyword evidence="9" id="KW-1185">Reference proteome</keyword>